<evidence type="ECO:0000256" key="6">
    <source>
        <dbReference type="ARBA" id="ARBA00023180"/>
    </source>
</evidence>
<keyword evidence="5" id="KW-0472">Membrane</keyword>
<comment type="caution">
    <text evidence="8">The sequence shown here is derived from an EMBL/GenBank/DDBJ whole genome shotgun (WGS) entry which is preliminary data.</text>
</comment>
<feature type="domain" description="WSC" evidence="7">
    <location>
        <begin position="823"/>
        <end position="910"/>
    </location>
</feature>
<name>A0A813ZKN8_9BILA</name>
<dbReference type="InterPro" id="IPR051836">
    <property type="entry name" value="Kremen_rcpt"/>
</dbReference>
<evidence type="ECO:0000313" key="8">
    <source>
        <dbReference type="EMBL" id="CAF0900880.1"/>
    </source>
</evidence>
<dbReference type="PANTHER" id="PTHR24269">
    <property type="entry name" value="KREMEN PROTEIN"/>
    <property type="match status" value="1"/>
</dbReference>
<accession>A0A813ZKN8</accession>
<evidence type="ECO:0000259" key="7">
    <source>
        <dbReference type="PROSITE" id="PS51212"/>
    </source>
</evidence>
<keyword evidence="9" id="KW-1185">Reference proteome</keyword>
<reference evidence="8" key="1">
    <citation type="submission" date="2021-02" db="EMBL/GenBank/DDBJ databases">
        <authorList>
            <person name="Nowell W R."/>
        </authorList>
    </citation>
    <scope>NUCLEOTIDE SEQUENCE</scope>
    <source>
        <strain evidence="8">Ploen Becks lab</strain>
    </source>
</reference>
<evidence type="ECO:0000313" key="9">
    <source>
        <dbReference type="Proteomes" id="UP000663879"/>
    </source>
</evidence>
<keyword evidence="3" id="KW-0732">Signal</keyword>
<comment type="subcellular location">
    <subcellularLocation>
        <location evidence="1">Membrane</location>
        <topology evidence="1">Single-pass membrane protein</topology>
    </subcellularLocation>
</comment>
<dbReference type="InterPro" id="IPR002889">
    <property type="entry name" value="WSC_carb-bd"/>
</dbReference>
<dbReference type="Pfam" id="PF01822">
    <property type="entry name" value="WSC"/>
    <property type="match status" value="4"/>
</dbReference>
<keyword evidence="4" id="KW-1133">Transmembrane helix</keyword>
<feature type="domain" description="WSC" evidence="7">
    <location>
        <begin position="122"/>
        <end position="220"/>
    </location>
</feature>
<feature type="domain" description="WSC" evidence="7">
    <location>
        <begin position="431"/>
        <end position="523"/>
    </location>
</feature>
<dbReference type="Proteomes" id="UP000663879">
    <property type="component" value="Unassembled WGS sequence"/>
</dbReference>
<sequence>MFSGDTEVPGPCFCRITPSSHLSSFTFDGGMASLRAWHLSSVGLMPSADILSLKNVSSRLLNLHFSGFRVTPRCSCRSRTFMNASSCSASVFSNMRIIHINYNVTGWNETWSNELQFSLYEDAEYIGCYRDSLIPEDLKIFETLFDDFDANKCFQKCRDKGYLFAGTRSLDNSSYLCLCDDKYGTKRKTDDWYCECKCKGNPTTFCGCFDVTATTTYYYNRIYKLRNRTNSYELVVNYIGCFANFFQNELFFNKSWATPRLTSKKCFEDMNRNISANLNSSHFTCLDEINMELIVDDTYCGICYNNLNESCIKSDAISIYYIKKNSITIKCPYFVYLNQNFECDLKLELLNNSYNIEIDFEDGQFVNLNGRGNNIKIQKNYSTEGLFTLSLKMLDSNLTVNPQIFVKEQNISSNSNESFNEDYNLIEFPQYGKYVGCYYHFWYFNLYNELLSINSWDRKPWICMKKCKSSNYKYAFIGENFCFCSMKYGVLEKTYDNYCKCPCFGSLEYFCGCAYYYIVYRVGNLEKYEITQGIYMGCSDMAIATNSTYISFNTNGVCLRHCLERGFKYFSTHDGFYCNCENNLFLEYERISEEDCVLKCPANSSQKCGGYLERRSFYKITKKTLFLRVMPSQIGKVNETFTFRLEFDSNNLIYSMNINFGDGEKRNFTINQDKEIHKVYTQNGLFKVEVNSFDSEFNVQLDILISDETEERSFSLNSDVTIFNNGELIGCINHDSSLKLNEHKYFPYNQEVCSSQCKRNGFLFSAVRADTYHYCHCLNASLTPLETNNCLCRCSFSNDRLCGCFSNSLLYKIQTDEKSTMIKGVYKGCFLANFSNQIRQNFGFLTNEICIQFCESIKKDFASLIGTECFCGNSLNETNLVFNDECFYKCNGNQSQFCGGFNRFSVFEIINVQFFLLCSKSGEKYKKTNCSIYLNITSPSSSSSSPLTVSNFKSNNNATIQIDFGDQDLRNISIEPNLEVKIEKIYNETGTFRIKAILMNTPLNNKASVKIERVSIEIDSNNDYQGCFYDRYPYEMYPITYVSKLNMSNKFCQEFCGIFSTDYSATYNGDSCSCGNKFGGFNRPKNNIKCELTCTGNKSEICGGKNLLPFSIFISDTSKNLFYI</sequence>
<dbReference type="AlphaFoldDB" id="A0A813ZKN8"/>
<dbReference type="OrthoDB" id="2384258at2759"/>
<evidence type="ECO:0000256" key="4">
    <source>
        <dbReference type="ARBA" id="ARBA00022989"/>
    </source>
</evidence>
<evidence type="ECO:0000256" key="5">
    <source>
        <dbReference type="ARBA" id="ARBA00023136"/>
    </source>
</evidence>
<dbReference type="EMBL" id="CAJNOC010001925">
    <property type="protein sequence ID" value="CAF0900880.1"/>
    <property type="molecule type" value="Genomic_DNA"/>
</dbReference>
<gene>
    <name evidence="8" type="ORF">OXX778_LOCUS11394</name>
</gene>
<evidence type="ECO:0000256" key="1">
    <source>
        <dbReference type="ARBA" id="ARBA00004167"/>
    </source>
</evidence>
<evidence type="ECO:0000256" key="2">
    <source>
        <dbReference type="ARBA" id="ARBA00022692"/>
    </source>
</evidence>
<keyword evidence="2" id="KW-0812">Transmembrane</keyword>
<evidence type="ECO:0000256" key="3">
    <source>
        <dbReference type="ARBA" id="ARBA00022729"/>
    </source>
</evidence>
<feature type="domain" description="WSC" evidence="7">
    <location>
        <begin position="1021"/>
        <end position="1116"/>
    </location>
</feature>
<keyword evidence="6" id="KW-0325">Glycoprotein</keyword>
<protein>
    <recommendedName>
        <fullName evidence="7">WSC domain-containing protein</fullName>
    </recommendedName>
</protein>
<organism evidence="8 9">
    <name type="scientific">Brachionus calyciflorus</name>
    <dbReference type="NCBI Taxonomy" id="104777"/>
    <lineage>
        <taxon>Eukaryota</taxon>
        <taxon>Metazoa</taxon>
        <taxon>Spiralia</taxon>
        <taxon>Gnathifera</taxon>
        <taxon>Rotifera</taxon>
        <taxon>Eurotatoria</taxon>
        <taxon>Monogononta</taxon>
        <taxon>Pseudotrocha</taxon>
        <taxon>Ploima</taxon>
        <taxon>Brachionidae</taxon>
        <taxon>Brachionus</taxon>
    </lineage>
</organism>
<feature type="domain" description="WSC" evidence="7">
    <location>
        <begin position="532"/>
        <end position="621"/>
    </location>
</feature>
<dbReference type="PANTHER" id="PTHR24269:SF16">
    <property type="entry name" value="PROTEIN SLG1"/>
    <property type="match status" value="1"/>
</dbReference>
<dbReference type="SMART" id="SM00321">
    <property type="entry name" value="WSC"/>
    <property type="match status" value="2"/>
</dbReference>
<dbReference type="PROSITE" id="PS51212">
    <property type="entry name" value="WSC"/>
    <property type="match status" value="5"/>
</dbReference>
<proteinExistence type="predicted"/>
<dbReference type="GO" id="GO:0005886">
    <property type="term" value="C:plasma membrane"/>
    <property type="evidence" value="ECO:0007669"/>
    <property type="project" value="TreeGrafter"/>
</dbReference>